<comment type="similarity">
    <text evidence="3">Belongs to the helicase family. RecQ subfamily.</text>
</comment>
<dbReference type="Gene3D" id="1.10.150.80">
    <property type="entry name" value="HRDC domain"/>
    <property type="match status" value="1"/>
</dbReference>
<dbReference type="GO" id="GO:0005737">
    <property type="term" value="C:cytoplasm"/>
    <property type="evidence" value="ECO:0007669"/>
    <property type="project" value="TreeGrafter"/>
</dbReference>
<dbReference type="GO" id="GO:0016787">
    <property type="term" value="F:hydrolase activity"/>
    <property type="evidence" value="ECO:0007669"/>
    <property type="project" value="UniProtKB-KW"/>
</dbReference>
<evidence type="ECO:0000256" key="7">
    <source>
        <dbReference type="ARBA" id="ARBA00022801"/>
    </source>
</evidence>
<dbReference type="InterPro" id="IPR014001">
    <property type="entry name" value="Helicase_ATP-bd"/>
</dbReference>
<dbReference type="GO" id="GO:0046872">
    <property type="term" value="F:metal ion binding"/>
    <property type="evidence" value="ECO:0007669"/>
    <property type="project" value="UniProtKB-KW"/>
</dbReference>
<dbReference type="GO" id="GO:0006310">
    <property type="term" value="P:DNA recombination"/>
    <property type="evidence" value="ECO:0007669"/>
    <property type="project" value="UniProtKB-UniRule"/>
</dbReference>
<keyword evidence="11" id="KW-0238">DNA-binding</keyword>
<dbReference type="NCBIfam" id="TIGR00614">
    <property type="entry name" value="recQ_fam"/>
    <property type="match status" value="1"/>
</dbReference>
<keyword evidence="14" id="KW-0413">Isomerase</keyword>
<dbReference type="NCBIfam" id="TIGR01389">
    <property type="entry name" value="recQ"/>
    <property type="match status" value="1"/>
</dbReference>
<dbReference type="SMART" id="SM00341">
    <property type="entry name" value="HRDC"/>
    <property type="match status" value="1"/>
</dbReference>
<dbReference type="CDD" id="cd17920">
    <property type="entry name" value="DEXHc_RecQ"/>
    <property type="match status" value="1"/>
</dbReference>
<keyword evidence="9" id="KW-0862">Zinc</keyword>
<dbReference type="PROSITE" id="PS51192">
    <property type="entry name" value="HELICASE_ATP_BIND_1"/>
    <property type="match status" value="1"/>
</dbReference>
<evidence type="ECO:0000256" key="9">
    <source>
        <dbReference type="ARBA" id="ARBA00022833"/>
    </source>
</evidence>
<dbReference type="GO" id="GO:0009378">
    <property type="term" value="F:four-way junction helicase activity"/>
    <property type="evidence" value="ECO:0007669"/>
    <property type="project" value="TreeGrafter"/>
</dbReference>
<dbReference type="GO" id="GO:0009432">
    <property type="term" value="P:SOS response"/>
    <property type="evidence" value="ECO:0007669"/>
    <property type="project" value="UniProtKB-UniRule"/>
</dbReference>
<evidence type="ECO:0000259" key="19">
    <source>
        <dbReference type="PROSITE" id="PS51194"/>
    </source>
</evidence>
<evidence type="ECO:0000313" key="20">
    <source>
        <dbReference type="EMBL" id="QDU42335.1"/>
    </source>
</evidence>
<dbReference type="SMART" id="SM00487">
    <property type="entry name" value="DEXDc"/>
    <property type="match status" value="1"/>
</dbReference>
<evidence type="ECO:0000256" key="4">
    <source>
        <dbReference type="ARBA" id="ARBA00022723"/>
    </source>
</evidence>
<keyword evidence="21" id="KW-1185">Reference proteome</keyword>
<dbReference type="Gene3D" id="1.10.10.10">
    <property type="entry name" value="Winged helix-like DNA-binding domain superfamily/Winged helix DNA-binding domain"/>
    <property type="match status" value="1"/>
</dbReference>
<comment type="cofactor">
    <cofactor evidence="1">
        <name>Mg(2+)</name>
        <dbReference type="ChEBI" id="CHEBI:18420"/>
    </cofactor>
</comment>
<comment type="catalytic activity">
    <reaction evidence="15">
        <text>Couples ATP hydrolysis with the unwinding of duplex DNA by translocating in the 3'-5' direction.</text>
        <dbReference type="EC" id="5.6.2.4"/>
    </reaction>
</comment>
<dbReference type="SUPFAM" id="SSF46785">
    <property type="entry name" value="Winged helix' DNA-binding domain"/>
    <property type="match status" value="1"/>
</dbReference>
<keyword evidence="6" id="KW-0227">DNA damage</keyword>
<evidence type="ECO:0000256" key="6">
    <source>
        <dbReference type="ARBA" id="ARBA00022763"/>
    </source>
</evidence>
<dbReference type="Pfam" id="PF16124">
    <property type="entry name" value="RecQ_Zn_bind"/>
    <property type="match status" value="1"/>
</dbReference>
<dbReference type="KEGG" id="sdyn:Mal52_07910"/>
<dbReference type="EMBL" id="CP036276">
    <property type="protein sequence ID" value="QDU42335.1"/>
    <property type="molecule type" value="Genomic_DNA"/>
</dbReference>
<dbReference type="CDD" id="cd18794">
    <property type="entry name" value="SF2_C_RecQ"/>
    <property type="match status" value="1"/>
</dbReference>
<dbReference type="InterPro" id="IPR036390">
    <property type="entry name" value="WH_DNA-bd_sf"/>
</dbReference>
<evidence type="ECO:0000256" key="1">
    <source>
        <dbReference type="ARBA" id="ARBA00001946"/>
    </source>
</evidence>
<organism evidence="20 21">
    <name type="scientific">Symmachiella dynata</name>
    <dbReference type="NCBI Taxonomy" id="2527995"/>
    <lineage>
        <taxon>Bacteria</taxon>
        <taxon>Pseudomonadati</taxon>
        <taxon>Planctomycetota</taxon>
        <taxon>Planctomycetia</taxon>
        <taxon>Planctomycetales</taxon>
        <taxon>Planctomycetaceae</taxon>
        <taxon>Symmachiella</taxon>
    </lineage>
</organism>
<dbReference type="Pfam" id="PF00270">
    <property type="entry name" value="DEAD"/>
    <property type="match status" value="1"/>
</dbReference>
<dbReference type="InterPro" id="IPR032284">
    <property type="entry name" value="RecQ_Zn-bd"/>
</dbReference>
<dbReference type="GO" id="GO:0003677">
    <property type="term" value="F:DNA binding"/>
    <property type="evidence" value="ECO:0007669"/>
    <property type="project" value="UniProtKB-KW"/>
</dbReference>
<evidence type="ECO:0000256" key="2">
    <source>
        <dbReference type="ARBA" id="ARBA00001947"/>
    </source>
</evidence>
<dbReference type="FunFam" id="3.40.50.300:FF:000296">
    <property type="entry name" value="ATP-dependent DNA helicase RecQ"/>
    <property type="match status" value="1"/>
</dbReference>
<evidence type="ECO:0000256" key="15">
    <source>
        <dbReference type="ARBA" id="ARBA00034617"/>
    </source>
</evidence>
<dbReference type="InterPro" id="IPR044876">
    <property type="entry name" value="HRDC_dom_sf"/>
</dbReference>
<keyword evidence="5" id="KW-0547">Nucleotide-binding</keyword>
<keyword evidence="12" id="KW-0233">DNA recombination</keyword>
<evidence type="ECO:0000256" key="14">
    <source>
        <dbReference type="ARBA" id="ARBA00023235"/>
    </source>
</evidence>
<accession>A0A517ZIN5</accession>
<evidence type="ECO:0000256" key="13">
    <source>
        <dbReference type="ARBA" id="ARBA00023204"/>
    </source>
</evidence>
<dbReference type="SUPFAM" id="SSF47819">
    <property type="entry name" value="HRDC-like"/>
    <property type="match status" value="1"/>
</dbReference>
<dbReference type="GO" id="GO:0043590">
    <property type="term" value="C:bacterial nucleoid"/>
    <property type="evidence" value="ECO:0007669"/>
    <property type="project" value="TreeGrafter"/>
</dbReference>
<dbReference type="GO" id="GO:0030894">
    <property type="term" value="C:replisome"/>
    <property type="evidence" value="ECO:0007669"/>
    <property type="project" value="TreeGrafter"/>
</dbReference>
<name>A0A517ZIN5_9PLAN</name>
<protein>
    <recommendedName>
        <fullName evidence="16">DNA helicase RecQ</fullName>
        <ecNumber evidence="16">5.6.2.4</ecNumber>
    </recommendedName>
</protein>
<evidence type="ECO:0000256" key="16">
    <source>
        <dbReference type="NCBIfam" id="TIGR01389"/>
    </source>
</evidence>
<evidence type="ECO:0000259" key="18">
    <source>
        <dbReference type="PROSITE" id="PS51192"/>
    </source>
</evidence>
<keyword evidence="4" id="KW-0479">Metal-binding</keyword>
<evidence type="ECO:0000256" key="3">
    <source>
        <dbReference type="ARBA" id="ARBA00005446"/>
    </source>
</evidence>
<dbReference type="InterPro" id="IPR027417">
    <property type="entry name" value="P-loop_NTPase"/>
</dbReference>
<dbReference type="InterPro" id="IPR004589">
    <property type="entry name" value="DNA_helicase_ATP-dep_RecQ"/>
</dbReference>
<dbReference type="Pfam" id="PF00271">
    <property type="entry name" value="Helicase_C"/>
    <property type="match status" value="1"/>
</dbReference>
<dbReference type="Pfam" id="PF00570">
    <property type="entry name" value="HRDC"/>
    <property type="match status" value="1"/>
</dbReference>
<dbReference type="SMART" id="SM00490">
    <property type="entry name" value="HELICc"/>
    <property type="match status" value="1"/>
</dbReference>
<dbReference type="InterPro" id="IPR010997">
    <property type="entry name" value="HRDC-like_sf"/>
</dbReference>
<evidence type="ECO:0000256" key="11">
    <source>
        <dbReference type="ARBA" id="ARBA00023125"/>
    </source>
</evidence>
<evidence type="ECO:0000256" key="5">
    <source>
        <dbReference type="ARBA" id="ARBA00022741"/>
    </source>
</evidence>
<dbReference type="Gene3D" id="3.40.50.300">
    <property type="entry name" value="P-loop containing nucleotide triphosphate hydrolases"/>
    <property type="match status" value="2"/>
</dbReference>
<dbReference type="PANTHER" id="PTHR13710:SF105">
    <property type="entry name" value="ATP-DEPENDENT DNA HELICASE Q1"/>
    <property type="match status" value="1"/>
</dbReference>
<keyword evidence="10" id="KW-0067">ATP-binding</keyword>
<feature type="domain" description="Helicase C-terminal" evidence="19">
    <location>
        <begin position="220"/>
        <end position="366"/>
    </location>
</feature>
<dbReference type="InterPro" id="IPR006293">
    <property type="entry name" value="DNA_helicase_ATP-dep_RecQ_bac"/>
</dbReference>
<evidence type="ECO:0000313" key="21">
    <source>
        <dbReference type="Proteomes" id="UP000319383"/>
    </source>
</evidence>
<proteinExistence type="inferred from homology"/>
<dbReference type="SUPFAM" id="SSF52540">
    <property type="entry name" value="P-loop containing nucleoside triphosphate hydrolases"/>
    <property type="match status" value="1"/>
</dbReference>
<evidence type="ECO:0000259" key="17">
    <source>
        <dbReference type="PROSITE" id="PS50967"/>
    </source>
</evidence>
<evidence type="ECO:0000256" key="12">
    <source>
        <dbReference type="ARBA" id="ARBA00023172"/>
    </source>
</evidence>
<feature type="domain" description="HRDC" evidence="17">
    <location>
        <begin position="532"/>
        <end position="612"/>
    </location>
</feature>
<dbReference type="SMART" id="SM00956">
    <property type="entry name" value="RQC"/>
    <property type="match status" value="1"/>
</dbReference>
<dbReference type="Pfam" id="PF09382">
    <property type="entry name" value="RQC"/>
    <property type="match status" value="1"/>
</dbReference>
<dbReference type="GO" id="GO:0006260">
    <property type="term" value="P:DNA replication"/>
    <property type="evidence" value="ECO:0007669"/>
    <property type="project" value="InterPro"/>
</dbReference>
<dbReference type="PROSITE" id="PS50967">
    <property type="entry name" value="HRDC"/>
    <property type="match status" value="1"/>
</dbReference>
<dbReference type="InterPro" id="IPR018982">
    <property type="entry name" value="RQC_domain"/>
</dbReference>
<keyword evidence="7 20" id="KW-0378">Hydrolase</keyword>
<sequence>MHMDANTAAPEDVLKQYWGYDDFRPLQREAIDCVLAGRDSVVVLPTGGGKSLCFQIPAMCMPGMAVVVSPLISLMKDQVDALRSNGVPAACVNSSLSYQERIQVSEEIRSGQLKLLYAAPERLLMENTIEFLQESNVSFVAIDEAHCVSEWGHDFRPDYRQLRTLKRAFPNIGIHTYTATATEIVREDIAKQLDLHEPEVHIGSFDRPNLIYKIERRSGGIKQIQEVIDRHPGESGIVYCISRRKVDETTSELNELGYRALPYHAGMPDTQRKDNQDAFINERCDIIVATVAFGMGIDKSNVRYVIHSQLPKSLEAYQQESGRAGRDGLEAECCLFYSTGDFNTWSRLLNQSGDLKARDVSIDSLGMMLDFCTGVTCRHRAIVEHFGQKLAVDSCNACDVCMGDIELVDDALVIGQKILSCVIRLEQRFGGEYTAGVLKGSQERRLLDNGHDQLSTYGLLAEESQRTIRDWIEQLVSQGYLSRYGEFNQLQVSENGRQVLRGEVTPRLSKPLKKAKKSRSESKSKVAEESWEGVDRGLFDVLRTIRKAIAEEKEVPAYVVFGDAALRDMALRRPTTLEGFLDVRGVGEKKCKDYGEEFVGAISAYCREHDVTADVDVD</sequence>
<dbReference type="EC" id="5.6.2.4" evidence="16"/>
<comment type="cofactor">
    <cofactor evidence="2">
        <name>Zn(2+)</name>
        <dbReference type="ChEBI" id="CHEBI:29105"/>
    </cofactor>
</comment>
<evidence type="ECO:0000256" key="10">
    <source>
        <dbReference type="ARBA" id="ARBA00022840"/>
    </source>
</evidence>
<dbReference type="AlphaFoldDB" id="A0A517ZIN5"/>
<keyword evidence="8 20" id="KW-0347">Helicase</keyword>
<evidence type="ECO:0000256" key="8">
    <source>
        <dbReference type="ARBA" id="ARBA00022806"/>
    </source>
</evidence>
<dbReference type="Proteomes" id="UP000319383">
    <property type="component" value="Chromosome"/>
</dbReference>
<dbReference type="FunFam" id="3.40.50.300:FF:000156">
    <property type="entry name" value="ATP-dependent DNA helicase recQ"/>
    <property type="match status" value="1"/>
</dbReference>
<gene>
    <name evidence="20" type="primary">recQ</name>
    <name evidence="20" type="ORF">Mal52_07910</name>
</gene>
<dbReference type="GO" id="GO:0005524">
    <property type="term" value="F:ATP binding"/>
    <property type="evidence" value="ECO:0007669"/>
    <property type="project" value="UniProtKB-KW"/>
</dbReference>
<dbReference type="GO" id="GO:0043138">
    <property type="term" value="F:3'-5' DNA helicase activity"/>
    <property type="evidence" value="ECO:0007669"/>
    <property type="project" value="UniProtKB-EC"/>
</dbReference>
<dbReference type="InterPro" id="IPR002121">
    <property type="entry name" value="HRDC_dom"/>
</dbReference>
<dbReference type="InterPro" id="IPR001650">
    <property type="entry name" value="Helicase_C-like"/>
</dbReference>
<keyword evidence="13" id="KW-0234">DNA repair</keyword>
<reference evidence="20 21" key="1">
    <citation type="submission" date="2019-02" db="EMBL/GenBank/DDBJ databases">
        <title>Deep-cultivation of Planctomycetes and their phenomic and genomic characterization uncovers novel biology.</title>
        <authorList>
            <person name="Wiegand S."/>
            <person name="Jogler M."/>
            <person name="Boedeker C."/>
            <person name="Pinto D."/>
            <person name="Vollmers J."/>
            <person name="Rivas-Marin E."/>
            <person name="Kohn T."/>
            <person name="Peeters S.H."/>
            <person name="Heuer A."/>
            <person name="Rast P."/>
            <person name="Oberbeckmann S."/>
            <person name="Bunk B."/>
            <person name="Jeske O."/>
            <person name="Meyerdierks A."/>
            <person name="Storesund J.E."/>
            <person name="Kallscheuer N."/>
            <person name="Luecker S."/>
            <person name="Lage O.M."/>
            <person name="Pohl T."/>
            <person name="Merkel B.J."/>
            <person name="Hornburger P."/>
            <person name="Mueller R.-W."/>
            <person name="Bruemmer F."/>
            <person name="Labrenz M."/>
            <person name="Spormann A.M."/>
            <person name="Op den Camp H."/>
            <person name="Overmann J."/>
            <person name="Amann R."/>
            <person name="Jetten M.S.M."/>
            <person name="Mascher T."/>
            <person name="Medema M.H."/>
            <person name="Devos D.P."/>
            <person name="Kaster A.-K."/>
            <person name="Ovreas L."/>
            <person name="Rohde M."/>
            <person name="Galperin M.Y."/>
            <person name="Jogler C."/>
        </authorList>
    </citation>
    <scope>NUCLEOTIDE SEQUENCE [LARGE SCALE GENOMIC DNA]</scope>
    <source>
        <strain evidence="20 21">Mal52</strain>
    </source>
</reference>
<dbReference type="InterPro" id="IPR011545">
    <property type="entry name" value="DEAD/DEAH_box_helicase_dom"/>
</dbReference>
<dbReference type="PROSITE" id="PS51194">
    <property type="entry name" value="HELICASE_CTER"/>
    <property type="match status" value="1"/>
</dbReference>
<dbReference type="GO" id="GO:0006281">
    <property type="term" value="P:DNA repair"/>
    <property type="evidence" value="ECO:0007669"/>
    <property type="project" value="UniProtKB-KW"/>
</dbReference>
<dbReference type="InterPro" id="IPR036388">
    <property type="entry name" value="WH-like_DNA-bd_sf"/>
</dbReference>
<dbReference type="PANTHER" id="PTHR13710">
    <property type="entry name" value="DNA HELICASE RECQ FAMILY MEMBER"/>
    <property type="match status" value="1"/>
</dbReference>
<feature type="domain" description="Helicase ATP-binding" evidence="18">
    <location>
        <begin position="31"/>
        <end position="199"/>
    </location>
</feature>